<evidence type="ECO:0000259" key="14">
    <source>
        <dbReference type="Pfam" id="PF17042"/>
    </source>
</evidence>
<dbReference type="EC" id="2.7.1.217" evidence="10"/>
<reference evidence="15" key="1">
    <citation type="journal article" date="2014" name="Int. J. Syst. Evol. Microbiol.">
        <title>Complete genome of a new Firmicutes species belonging to the dominant human colonic microbiota ('Ruminococcus bicirculans') reveals two chromosomes and a selective capacity to utilize plant glucans.</title>
        <authorList>
            <consortium name="NISC Comparative Sequencing Program"/>
            <person name="Wegmann U."/>
            <person name="Louis P."/>
            <person name="Goesmann A."/>
            <person name="Henrissat B."/>
            <person name="Duncan S.H."/>
            <person name="Flint H.J."/>
        </authorList>
    </citation>
    <scope>NUCLEOTIDE SEQUENCE</scope>
    <source>
        <strain evidence="15">NBRC 109915</strain>
    </source>
</reference>
<evidence type="ECO:0000256" key="10">
    <source>
        <dbReference type="ARBA" id="ARBA00039095"/>
    </source>
</evidence>
<dbReference type="InterPro" id="IPR050007">
    <property type="entry name" value="OtnK"/>
</dbReference>
<feature type="domain" description="Four-carbon acid sugar kinase nucleotide binding" evidence="14">
    <location>
        <begin position="257"/>
        <end position="413"/>
    </location>
</feature>
<keyword evidence="6" id="KW-0119">Carbohydrate metabolism</keyword>
<evidence type="ECO:0000259" key="13">
    <source>
        <dbReference type="Pfam" id="PF07005"/>
    </source>
</evidence>
<comment type="caution">
    <text evidence="15">The sequence shown here is derived from an EMBL/GenBank/DDBJ whole genome shotgun (WGS) entry which is preliminary data.</text>
</comment>
<dbReference type="InterPro" id="IPR037051">
    <property type="entry name" value="4-carb_acid_sugar_kinase_N_sf"/>
</dbReference>
<evidence type="ECO:0000256" key="12">
    <source>
        <dbReference type="ARBA" id="ARBA00041377"/>
    </source>
</evidence>
<comment type="catalytic activity">
    <reaction evidence="8">
        <text>3-dehydro-D-erythronate + ATP = 3-dehydro-4-O-phospho-D-erythronate + ADP + H(+)</text>
        <dbReference type="Rhea" id="RHEA:52556"/>
        <dbReference type="ChEBI" id="CHEBI:15378"/>
        <dbReference type="ChEBI" id="CHEBI:30616"/>
        <dbReference type="ChEBI" id="CHEBI:57958"/>
        <dbReference type="ChEBI" id="CHEBI:136593"/>
        <dbReference type="ChEBI" id="CHEBI:456216"/>
        <dbReference type="EC" id="2.7.1.217"/>
    </reaction>
</comment>
<evidence type="ECO:0000256" key="5">
    <source>
        <dbReference type="ARBA" id="ARBA00022840"/>
    </source>
</evidence>
<dbReference type="GO" id="GO:0016301">
    <property type="term" value="F:kinase activity"/>
    <property type="evidence" value="ECO:0007669"/>
    <property type="project" value="UniProtKB-KW"/>
</dbReference>
<comment type="function">
    <text evidence="9">Catalyzes the ATP-dependent phosphorylation of 3-oxo-tetronate to 3-oxo-tetronate 4-phosphate.</text>
</comment>
<comment type="similarity">
    <text evidence="1">Belongs to the four-carbon acid sugar kinase family.</text>
</comment>
<dbReference type="NCBIfam" id="NF043035">
    <property type="entry name" value="OxoTetrKin"/>
    <property type="match status" value="1"/>
</dbReference>
<dbReference type="RefSeq" id="WP_284375773.1">
    <property type="nucleotide sequence ID" value="NZ_BSNL01000002.1"/>
</dbReference>
<evidence type="ECO:0000256" key="8">
    <source>
        <dbReference type="ARBA" id="ARBA00036346"/>
    </source>
</evidence>
<keyword evidence="2" id="KW-0808">Transferase</keyword>
<dbReference type="InterPro" id="IPR031475">
    <property type="entry name" value="NBD_C"/>
</dbReference>
<evidence type="ECO:0000256" key="11">
    <source>
        <dbReference type="ARBA" id="ARBA00039461"/>
    </source>
</evidence>
<dbReference type="Pfam" id="PF17042">
    <property type="entry name" value="NBD_C"/>
    <property type="match status" value="1"/>
</dbReference>
<dbReference type="InterPro" id="IPR042213">
    <property type="entry name" value="NBD_C_sf"/>
</dbReference>
<dbReference type="Gene3D" id="3.40.980.20">
    <property type="entry name" value="Four-carbon acid sugar kinase, nucleotide binding domain"/>
    <property type="match status" value="1"/>
</dbReference>
<evidence type="ECO:0000256" key="2">
    <source>
        <dbReference type="ARBA" id="ARBA00022679"/>
    </source>
</evidence>
<reference evidence="15" key="2">
    <citation type="submission" date="2023-01" db="EMBL/GenBank/DDBJ databases">
        <title>Draft genome sequence of Sulfitobacter pacificus strain NBRC 109915.</title>
        <authorList>
            <person name="Sun Q."/>
            <person name="Mori K."/>
        </authorList>
    </citation>
    <scope>NUCLEOTIDE SEQUENCE</scope>
    <source>
        <strain evidence="15">NBRC 109915</strain>
    </source>
</reference>
<evidence type="ECO:0000256" key="7">
    <source>
        <dbReference type="ARBA" id="ARBA00035898"/>
    </source>
</evidence>
<evidence type="ECO:0000256" key="9">
    <source>
        <dbReference type="ARBA" id="ARBA00037335"/>
    </source>
</evidence>
<evidence type="ECO:0000256" key="4">
    <source>
        <dbReference type="ARBA" id="ARBA00022777"/>
    </source>
</evidence>
<dbReference type="Proteomes" id="UP001161388">
    <property type="component" value="Unassembled WGS sequence"/>
</dbReference>
<dbReference type="EMBL" id="BSNL01000002">
    <property type="protein sequence ID" value="GLQ28802.1"/>
    <property type="molecule type" value="Genomic_DNA"/>
</dbReference>
<evidence type="ECO:0000313" key="16">
    <source>
        <dbReference type="Proteomes" id="UP001161388"/>
    </source>
</evidence>
<keyword evidence="5" id="KW-0067">ATP-binding</keyword>
<dbReference type="Pfam" id="PF07005">
    <property type="entry name" value="SBD_N"/>
    <property type="match status" value="1"/>
</dbReference>
<organism evidence="15 16">
    <name type="scientific">Sulfitobacter pacificus</name>
    <dbReference type="NCBI Taxonomy" id="1499314"/>
    <lineage>
        <taxon>Bacteria</taxon>
        <taxon>Pseudomonadati</taxon>
        <taxon>Pseudomonadota</taxon>
        <taxon>Alphaproteobacteria</taxon>
        <taxon>Rhodobacterales</taxon>
        <taxon>Roseobacteraceae</taxon>
        <taxon>Sulfitobacter</taxon>
    </lineage>
</organism>
<evidence type="ECO:0000313" key="15">
    <source>
        <dbReference type="EMBL" id="GLQ28802.1"/>
    </source>
</evidence>
<sequence>MTLLLGAIADDFTGATDLCNTLVNEGMRAVQIIGVPDETTDFGDADAMVIALKTRTAPVQEAVLQSLAAYDWLVARGAAVVVEKFCSTFDSTPEGNIGAITDALMERAQRDVIVLCPAFPENGRTIYQGHLFVGPDLLSDSSMKDHPLTPMRDASIVRLMEAQSKGRGGVVPLQIVQQGPDAIRGAIDDLAAQGVRYVIADSITRADLRILGAALADHTLVGGGSGIALGLPENLRQSGQLGEFRNPELPRATGRRLVLAGSCSAATRGQIAHVRDQYANRKINIDDIVAGKDVVAALTDWAIAQPDGMPVMIYASADPQEVKATQQKYGVQRAGEVLEQTLGQLAIHLTAAGFDRLIVAGGETSGAVVSALGVQGLRIGPEIAPGVPWTETLSPHPVALALKSGNFGAETFFDDAFGMLT</sequence>
<protein>
    <recommendedName>
        <fullName evidence="11">3-oxo-tetronate kinase</fullName>
        <ecNumber evidence="10">2.7.1.217</ecNumber>
    </recommendedName>
    <alternativeName>
        <fullName evidence="12">3-dehydrotetronate 4-kinase</fullName>
    </alternativeName>
</protein>
<dbReference type="SUPFAM" id="SSF142764">
    <property type="entry name" value="YgbK-like"/>
    <property type="match status" value="1"/>
</dbReference>
<proteinExistence type="inferred from homology"/>
<comment type="catalytic activity">
    <reaction evidence="7">
        <text>3-dehydro-L-erythronate + ATP = 3-dehydro-4-O-phospho-L-erythronate + ADP + H(+)</text>
        <dbReference type="Rhea" id="RHEA:52552"/>
        <dbReference type="ChEBI" id="CHEBI:15378"/>
        <dbReference type="ChEBI" id="CHEBI:30616"/>
        <dbReference type="ChEBI" id="CHEBI:136592"/>
        <dbReference type="ChEBI" id="CHEBI:136670"/>
        <dbReference type="ChEBI" id="CHEBI:456216"/>
        <dbReference type="EC" id="2.7.1.217"/>
    </reaction>
</comment>
<dbReference type="Gene3D" id="3.40.50.10840">
    <property type="entry name" value="Putative sugar-binding, N-terminal domain"/>
    <property type="match status" value="1"/>
</dbReference>
<feature type="domain" description="Four-carbon acid sugar kinase N-terminal" evidence="13">
    <location>
        <begin position="5"/>
        <end position="230"/>
    </location>
</feature>
<keyword evidence="4 15" id="KW-0418">Kinase</keyword>
<accession>A0ABQ5VNR2</accession>
<evidence type="ECO:0000256" key="6">
    <source>
        <dbReference type="ARBA" id="ARBA00023277"/>
    </source>
</evidence>
<gene>
    <name evidence="15" type="ORF">GCM10007927_36050</name>
</gene>
<dbReference type="InterPro" id="IPR010737">
    <property type="entry name" value="4-carb_acid_sugar_kinase_N"/>
</dbReference>
<keyword evidence="16" id="KW-1185">Reference proteome</keyword>
<evidence type="ECO:0000256" key="1">
    <source>
        <dbReference type="ARBA" id="ARBA00005715"/>
    </source>
</evidence>
<evidence type="ECO:0000256" key="3">
    <source>
        <dbReference type="ARBA" id="ARBA00022741"/>
    </source>
</evidence>
<name>A0ABQ5VNR2_9RHOB</name>
<keyword evidence="3" id="KW-0547">Nucleotide-binding</keyword>